<feature type="region of interest" description="Disordered" evidence="1">
    <location>
        <begin position="1"/>
        <end position="45"/>
    </location>
</feature>
<evidence type="ECO:0000313" key="3">
    <source>
        <dbReference type="Proteomes" id="UP000438429"/>
    </source>
</evidence>
<dbReference type="EMBL" id="VEVO01000005">
    <property type="protein sequence ID" value="KAF0041888.1"/>
    <property type="molecule type" value="Genomic_DNA"/>
</dbReference>
<evidence type="ECO:0000313" key="2">
    <source>
        <dbReference type="EMBL" id="KAF0041888.1"/>
    </source>
</evidence>
<gene>
    <name evidence="2" type="ORF">F2P81_005420</name>
</gene>
<evidence type="ECO:0000256" key="1">
    <source>
        <dbReference type="SAM" id="MobiDB-lite"/>
    </source>
</evidence>
<reference evidence="2 3" key="1">
    <citation type="submission" date="2019-06" db="EMBL/GenBank/DDBJ databases">
        <title>Draft genomes of female and male turbot (Scophthalmus maximus).</title>
        <authorList>
            <person name="Xu H."/>
            <person name="Xu X.-W."/>
            <person name="Shao C."/>
            <person name="Chen S."/>
        </authorList>
    </citation>
    <scope>NUCLEOTIDE SEQUENCE [LARGE SCALE GENOMIC DNA]</scope>
    <source>
        <strain evidence="2">Ysfricsl-2016a</strain>
        <tissue evidence="2">Blood</tissue>
    </source>
</reference>
<feature type="compositionally biased region" description="Polar residues" evidence="1">
    <location>
        <begin position="1"/>
        <end position="32"/>
    </location>
</feature>
<proteinExistence type="predicted"/>
<accession>A0A6A4TBX0</accession>
<name>A0A6A4TBX0_SCOMX</name>
<dbReference type="Proteomes" id="UP000438429">
    <property type="component" value="Unassembled WGS sequence"/>
</dbReference>
<organism evidence="2 3">
    <name type="scientific">Scophthalmus maximus</name>
    <name type="common">Turbot</name>
    <name type="synonym">Psetta maxima</name>
    <dbReference type="NCBI Taxonomy" id="52904"/>
    <lineage>
        <taxon>Eukaryota</taxon>
        <taxon>Metazoa</taxon>
        <taxon>Chordata</taxon>
        <taxon>Craniata</taxon>
        <taxon>Vertebrata</taxon>
        <taxon>Euteleostomi</taxon>
        <taxon>Actinopterygii</taxon>
        <taxon>Neopterygii</taxon>
        <taxon>Teleostei</taxon>
        <taxon>Neoteleostei</taxon>
        <taxon>Acanthomorphata</taxon>
        <taxon>Carangaria</taxon>
        <taxon>Pleuronectiformes</taxon>
        <taxon>Pleuronectoidei</taxon>
        <taxon>Scophthalmidae</taxon>
        <taxon>Scophthalmus</taxon>
    </lineage>
</organism>
<protein>
    <submittedName>
        <fullName evidence="2">Uncharacterized protein</fullName>
    </submittedName>
</protein>
<sequence length="105" mass="11661">MVFAAQPQQTRYGESQTLIKTSPSGTSPLASSQRRRQSHSEDEGSVSLWTCANLENAECLKKKIEKEKKDITRGQYESAMIVSVGEKRRDGRSWCGATPLSVIVE</sequence>
<dbReference type="AlphaFoldDB" id="A0A6A4TBX0"/>
<comment type="caution">
    <text evidence="2">The sequence shown here is derived from an EMBL/GenBank/DDBJ whole genome shotgun (WGS) entry which is preliminary data.</text>
</comment>